<evidence type="ECO:0000259" key="5">
    <source>
        <dbReference type="Pfam" id="PF11380"/>
    </source>
</evidence>
<dbReference type="Pfam" id="PF17101">
    <property type="entry name" value="Stealth_CR1"/>
    <property type="match status" value="1"/>
</dbReference>
<keyword evidence="3" id="KW-0270">Exopolysaccharide synthesis</keyword>
<evidence type="ECO:0000259" key="6">
    <source>
        <dbReference type="Pfam" id="PF17101"/>
    </source>
</evidence>
<dbReference type="EMBL" id="BAAANK010000001">
    <property type="protein sequence ID" value="GAA1825726.1"/>
    <property type="molecule type" value="Genomic_DNA"/>
</dbReference>
<comment type="similarity">
    <text evidence="1">Belongs to the stealth family.</text>
</comment>
<evidence type="ECO:0000256" key="1">
    <source>
        <dbReference type="ARBA" id="ARBA00007583"/>
    </source>
</evidence>
<feature type="domain" description="Stealth protein CR3 conserved region 3" evidence="7">
    <location>
        <begin position="427"/>
        <end position="473"/>
    </location>
</feature>
<feature type="region of interest" description="Disordered" evidence="4">
    <location>
        <begin position="1"/>
        <end position="32"/>
    </location>
</feature>
<reference evidence="9 10" key="1">
    <citation type="journal article" date="2019" name="Int. J. Syst. Evol. Microbiol.">
        <title>The Global Catalogue of Microorganisms (GCM) 10K type strain sequencing project: providing services to taxonomists for standard genome sequencing and annotation.</title>
        <authorList>
            <consortium name="The Broad Institute Genomics Platform"/>
            <consortium name="The Broad Institute Genome Sequencing Center for Infectious Disease"/>
            <person name="Wu L."/>
            <person name="Ma J."/>
        </authorList>
    </citation>
    <scope>NUCLEOTIDE SEQUENCE [LARGE SCALE GENOMIC DNA]</scope>
    <source>
        <strain evidence="9 10">JCM 14323</strain>
    </source>
</reference>
<dbReference type="PANTHER" id="PTHR24045:SF0">
    <property type="entry name" value="N-ACETYLGLUCOSAMINE-1-PHOSPHOTRANSFERASE SUBUNITS ALPHA_BETA"/>
    <property type="match status" value="1"/>
</dbReference>
<dbReference type="Proteomes" id="UP001501746">
    <property type="component" value="Unassembled WGS sequence"/>
</dbReference>
<accession>A0ABN2MFU2</accession>
<keyword evidence="10" id="KW-1185">Reference proteome</keyword>
<evidence type="ECO:0000256" key="3">
    <source>
        <dbReference type="ARBA" id="ARBA00023169"/>
    </source>
</evidence>
<dbReference type="PANTHER" id="PTHR24045">
    <property type="match status" value="1"/>
</dbReference>
<proteinExistence type="inferred from homology"/>
<evidence type="ECO:0000256" key="4">
    <source>
        <dbReference type="SAM" id="MobiDB-lite"/>
    </source>
</evidence>
<dbReference type="Pfam" id="PF17103">
    <property type="entry name" value="Stealth_CR4"/>
    <property type="match status" value="1"/>
</dbReference>
<organism evidence="9 10">
    <name type="scientific">Agromyces salentinus</name>
    <dbReference type="NCBI Taxonomy" id="269421"/>
    <lineage>
        <taxon>Bacteria</taxon>
        <taxon>Bacillati</taxon>
        <taxon>Actinomycetota</taxon>
        <taxon>Actinomycetes</taxon>
        <taxon>Micrococcales</taxon>
        <taxon>Microbacteriaceae</taxon>
        <taxon>Agromyces</taxon>
    </lineage>
</organism>
<feature type="domain" description="Stealth protein CR2 conserved region 2" evidence="5">
    <location>
        <begin position="277"/>
        <end position="381"/>
    </location>
</feature>
<comment type="caution">
    <text evidence="9">The sequence shown here is derived from an EMBL/GenBank/DDBJ whole genome shotgun (WGS) entry which is preliminary data.</text>
</comment>
<evidence type="ECO:0000259" key="7">
    <source>
        <dbReference type="Pfam" id="PF17102"/>
    </source>
</evidence>
<dbReference type="InterPro" id="IPR031356">
    <property type="entry name" value="Stealth_CR4"/>
</dbReference>
<name>A0ABN2MFU2_9MICO</name>
<dbReference type="Pfam" id="PF11380">
    <property type="entry name" value="Stealth_CR2"/>
    <property type="match status" value="1"/>
</dbReference>
<gene>
    <name evidence="9" type="ORF">GCM10009750_06180</name>
</gene>
<dbReference type="InterPro" id="IPR031358">
    <property type="entry name" value="Stealth_CR1"/>
</dbReference>
<feature type="domain" description="Stealth protein CR1 conserved region 1" evidence="6">
    <location>
        <begin position="239"/>
        <end position="266"/>
    </location>
</feature>
<dbReference type="InterPro" id="IPR021520">
    <property type="entry name" value="Stealth_CR2"/>
</dbReference>
<dbReference type="InterPro" id="IPR031357">
    <property type="entry name" value="Stealth_CR3"/>
</dbReference>
<keyword evidence="2" id="KW-0808">Transferase</keyword>
<feature type="compositionally biased region" description="Basic and acidic residues" evidence="4">
    <location>
        <begin position="1"/>
        <end position="18"/>
    </location>
</feature>
<feature type="domain" description="Stealth protein CR4 conserved region 4" evidence="8">
    <location>
        <begin position="503"/>
        <end position="555"/>
    </location>
</feature>
<protein>
    <submittedName>
        <fullName evidence="9">Stealth family protein</fullName>
    </submittedName>
</protein>
<evidence type="ECO:0000256" key="2">
    <source>
        <dbReference type="ARBA" id="ARBA00022679"/>
    </source>
</evidence>
<evidence type="ECO:0000313" key="10">
    <source>
        <dbReference type="Proteomes" id="UP001501746"/>
    </source>
</evidence>
<evidence type="ECO:0000313" key="9">
    <source>
        <dbReference type="EMBL" id="GAA1825726.1"/>
    </source>
</evidence>
<evidence type="ECO:0000259" key="8">
    <source>
        <dbReference type="Pfam" id="PF17103"/>
    </source>
</evidence>
<dbReference type="InterPro" id="IPR047141">
    <property type="entry name" value="Stealth"/>
</dbReference>
<dbReference type="Pfam" id="PF17102">
    <property type="entry name" value="Stealth_CR3"/>
    <property type="match status" value="1"/>
</dbReference>
<sequence>MTMNDRDRPTDQLRRDRGAFAAAESEAGPPMRLSDASELVLVTSSRRDPRFDRDDIVMRKGQYALRNGHLTPRESMVEDLLAIGAALDAADIGFLLVRGNDDRLVIAVDRACRKAIARAFGEAFATEPFYAETVAPKRSAGYPALLADGHLSGHRKASVIRIHRPRVEPVGRLRYGPETGVQLEFWRFGDDDIEAPLENALMRRTLPRSEAIDDVVHLFGRDWPTLENMFAPLASDVDFEIDMVFSWVDGSSDEFQRERAKRMANYVVGEGDDSEARYRQIDELKYALRSVHLFAPWVRRIFIATDSPAPAWLARHPKVTLVRSEEMFADPSVLPTHNSHAVESQLHNIEGLAEHFLYSNDDMFFGRPISPGLFFSPGGVTKFVEAATRIGLGETHPGRSGFENAARVNRALLRERFGKVTTRHLEHCAAPLRKSVMADLEAAFPEDFRRTAASRFRSATDISVTNSLYHYYALLTGRAVVQTDARVKYIETTLKRALPAMRRLLKRRDQDMFCLNDGSFPEISVEERTTAVIDFLERYFPFPAPWEKTAESAMRADAAGTAPAGARSTAAASAAGSVDADLTA</sequence>